<proteinExistence type="predicted"/>
<evidence type="ECO:0000313" key="2">
    <source>
        <dbReference type="Proteomes" id="UP000276133"/>
    </source>
</evidence>
<comment type="caution">
    <text evidence="1">The sequence shown here is derived from an EMBL/GenBank/DDBJ whole genome shotgun (WGS) entry which is preliminary data.</text>
</comment>
<name>A0A3M7Q7X6_BRAPC</name>
<gene>
    <name evidence="1" type="ORF">BpHYR1_025886</name>
</gene>
<reference evidence="1 2" key="1">
    <citation type="journal article" date="2018" name="Sci. Rep.">
        <title>Genomic signatures of local adaptation to the degree of environmental predictability in rotifers.</title>
        <authorList>
            <person name="Franch-Gras L."/>
            <person name="Hahn C."/>
            <person name="Garcia-Roger E.M."/>
            <person name="Carmona M.J."/>
            <person name="Serra M."/>
            <person name="Gomez A."/>
        </authorList>
    </citation>
    <scope>NUCLEOTIDE SEQUENCE [LARGE SCALE GENOMIC DNA]</scope>
    <source>
        <strain evidence="1">HYR1</strain>
    </source>
</reference>
<dbReference type="AlphaFoldDB" id="A0A3M7Q7X6"/>
<keyword evidence="2" id="KW-1185">Reference proteome</keyword>
<dbReference type="EMBL" id="REGN01007015">
    <property type="protein sequence ID" value="RNA07510.1"/>
    <property type="molecule type" value="Genomic_DNA"/>
</dbReference>
<evidence type="ECO:0000313" key="1">
    <source>
        <dbReference type="EMBL" id="RNA07510.1"/>
    </source>
</evidence>
<dbReference type="Proteomes" id="UP000276133">
    <property type="component" value="Unassembled WGS sequence"/>
</dbReference>
<accession>A0A3M7Q7X6</accession>
<organism evidence="1 2">
    <name type="scientific">Brachionus plicatilis</name>
    <name type="common">Marine rotifer</name>
    <name type="synonym">Brachionus muelleri</name>
    <dbReference type="NCBI Taxonomy" id="10195"/>
    <lineage>
        <taxon>Eukaryota</taxon>
        <taxon>Metazoa</taxon>
        <taxon>Spiralia</taxon>
        <taxon>Gnathifera</taxon>
        <taxon>Rotifera</taxon>
        <taxon>Eurotatoria</taxon>
        <taxon>Monogononta</taxon>
        <taxon>Pseudotrocha</taxon>
        <taxon>Ploima</taxon>
        <taxon>Brachionidae</taxon>
        <taxon>Brachionus</taxon>
    </lineage>
</organism>
<protein>
    <submittedName>
        <fullName evidence="1">Uncharacterized protein</fullName>
    </submittedName>
</protein>
<sequence length="83" mass="9626">MKKIYLTFFRTVSSSQNLVFKTTCILKHFVVLLSPIFNSSNNNTKYPMFAIIYLCVNKSIRQFSSTTIFHSNKVCLDEHIVTI</sequence>